<comment type="catalytic activity">
    <reaction evidence="3">
        <text>dGTP + H2O = 2'-deoxyguanosine + triphosphate + H(+)</text>
        <dbReference type="Rhea" id="RHEA:15193"/>
        <dbReference type="ChEBI" id="CHEBI:15377"/>
        <dbReference type="ChEBI" id="CHEBI:15378"/>
        <dbReference type="ChEBI" id="CHEBI:17172"/>
        <dbReference type="ChEBI" id="CHEBI:18036"/>
        <dbReference type="ChEBI" id="CHEBI:61429"/>
        <dbReference type="EC" id="3.1.5.1"/>
    </reaction>
</comment>
<evidence type="ECO:0000313" key="6">
    <source>
        <dbReference type="Proteomes" id="UP000263881"/>
    </source>
</evidence>
<dbReference type="PROSITE" id="PS51831">
    <property type="entry name" value="HD"/>
    <property type="match status" value="1"/>
</dbReference>
<keyword evidence="2 3" id="KW-0460">Magnesium</keyword>
<dbReference type="CDD" id="cd00077">
    <property type="entry name" value="HDc"/>
    <property type="match status" value="1"/>
</dbReference>
<dbReference type="PANTHER" id="PTHR11373">
    <property type="entry name" value="DEOXYNUCLEOSIDE TRIPHOSPHATE TRIPHOSPHOHYDROLASE"/>
    <property type="match status" value="1"/>
</dbReference>
<dbReference type="RefSeq" id="WP_094118336.1">
    <property type="nucleotide sequence ID" value="NZ_CP023009.1"/>
</dbReference>
<dbReference type="InterPro" id="IPR006674">
    <property type="entry name" value="HD_domain"/>
</dbReference>
<sequence>MSNIDFAKKISYQRALSKPKEKKDDYGVIREFESDRGRIINSAAIRRLQQKTQVFPLERNAAVRSRLTHSMEVQQIGRYIAKNIIDSLRRQGKLDTFGLSQYEIPFESMVEMACLMHDIGNPPFGHFGESALRNWFSTQMDAEFCKKNTTREDACQIACLTLKEGEEELNELRCRIRQDLSQFEGNAQAVRMVHTLLKLNLTYSQVACILKYTKPAYWIDEPPADYRYLMKKPGFYLAEEAFVNQLRSELDMKEFHRFPLTYIMEAADDISYCIADLEDAVEKKLFSIDRLYQLLEDAWGTSEPNDLFMETVGKAFESREYHRWRSSDDQFFMNLRVNTVGRLVPHASKRFIKHLPEIFSGAFNQALLEDDSPQNRLLKTFKQVAIKHVFNHHEVEQLELQGSRVMHGLLDIYHPLLQMPSADFKTLVEEEFHRDYPIETRLYHKLSRKHCLAYREAVTSLEKQPAEQQECLEFYYRGRLIQDYISGMTDLYAYDEYRRLMAAE</sequence>
<dbReference type="Gene3D" id="1.10.3410.10">
    <property type="entry name" value="putative deoxyguanosinetriphosphate triphosphohydrolase like domain"/>
    <property type="match status" value="1"/>
</dbReference>
<comment type="similarity">
    <text evidence="3">Belongs to the dGTPase family. Type 1 subfamily.</text>
</comment>
<dbReference type="InterPro" id="IPR023293">
    <property type="entry name" value="dGTP_triP_hydro_central_sf"/>
</dbReference>
<comment type="cofactor">
    <cofactor evidence="3">
        <name>Mg(2+)</name>
        <dbReference type="ChEBI" id="CHEBI:18420"/>
    </cofactor>
</comment>
<dbReference type="Gene3D" id="1.10.3210.10">
    <property type="entry name" value="Hypothetical protein af1432"/>
    <property type="match status" value="2"/>
</dbReference>
<dbReference type="HAMAP" id="MF_00030">
    <property type="entry name" value="dGTPase_type1"/>
    <property type="match status" value="1"/>
</dbReference>
<reference evidence="5 6" key="1">
    <citation type="submission" date="2017-08" db="EMBL/GenBank/DDBJ databases">
        <title>Comparative genomics of bacteria isolated from necrotic lesions of AOD affected trees.</title>
        <authorList>
            <person name="Doonan J."/>
            <person name="Denman S."/>
            <person name="McDonald J.E."/>
        </authorList>
    </citation>
    <scope>NUCLEOTIDE SEQUENCE [LARGE SCALE GENOMIC DNA]</scope>
    <source>
        <strain evidence="5 6">477</strain>
    </source>
</reference>
<dbReference type="SUPFAM" id="SSF109604">
    <property type="entry name" value="HD-domain/PDEase-like"/>
    <property type="match status" value="1"/>
</dbReference>
<evidence type="ECO:0000256" key="3">
    <source>
        <dbReference type="HAMAP-Rule" id="MF_00030"/>
    </source>
</evidence>
<keyword evidence="6" id="KW-1185">Reference proteome</keyword>
<dbReference type="InterPro" id="IPR003607">
    <property type="entry name" value="HD/PDEase_dom"/>
</dbReference>
<protein>
    <recommendedName>
        <fullName evidence="3">Deoxyguanosinetriphosphate triphosphohydrolase</fullName>
        <shortName evidence="3">dGTP triphosphohydrolase</shortName>
        <shortName evidence="3">dGTPase</shortName>
        <ecNumber evidence="3">3.1.5.1</ecNumber>
    </recommendedName>
</protein>
<organism evidence="5 6">
    <name type="scientific">Lonsdalea britannica</name>
    <dbReference type="NCBI Taxonomy" id="1082704"/>
    <lineage>
        <taxon>Bacteria</taxon>
        <taxon>Pseudomonadati</taxon>
        <taxon>Pseudomonadota</taxon>
        <taxon>Gammaproteobacteria</taxon>
        <taxon>Enterobacterales</taxon>
        <taxon>Pectobacteriaceae</taxon>
        <taxon>Lonsdalea</taxon>
    </lineage>
</organism>
<dbReference type="PANTHER" id="PTHR11373:SF32">
    <property type="entry name" value="DEOXYGUANOSINETRIPHOSPHATE TRIPHOSPHOHYDROLASE"/>
    <property type="match status" value="1"/>
</dbReference>
<dbReference type="GO" id="GO:0008832">
    <property type="term" value="F:dGTPase activity"/>
    <property type="evidence" value="ECO:0007669"/>
    <property type="project" value="UniProtKB-UniRule"/>
</dbReference>
<evidence type="ECO:0000256" key="1">
    <source>
        <dbReference type="ARBA" id="ARBA00022801"/>
    </source>
</evidence>
<dbReference type="Proteomes" id="UP000263881">
    <property type="component" value="Chromosome"/>
</dbReference>
<dbReference type="EC" id="3.1.5.1" evidence="3"/>
<dbReference type="Pfam" id="PF01966">
    <property type="entry name" value="HD"/>
    <property type="match status" value="1"/>
</dbReference>
<dbReference type="GO" id="GO:0000287">
    <property type="term" value="F:magnesium ion binding"/>
    <property type="evidence" value="ECO:0007669"/>
    <property type="project" value="UniProtKB-UniRule"/>
</dbReference>
<name>A0AAD0SDP9_9GAMM</name>
<accession>A0AAD0SDP9</accession>
<dbReference type="NCBIfam" id="TIGR01353">
    <property type="entry name" value="dGTP_triPase"/>
    <property type="match status" value="1"/>
</dbReference>
<proteinExistence type="inferred from homology"/>
<dbReference type="EMBL" id="CP023009">
    <property type="protein sequence ID" value="AXW85599.1"/>
    <property type="molecule type" value="Genomic_DNA"/>
</dbReference>
<dbReference type="FunFam" id="1.10.3210.10:FF:000010">
    <property type="entry name" value="Deoxyguanosinetriphosphate triphosphohydrolase"/>
    <property type="match status" value="1"/>
</dbReference>
<dbReference type="InterPro" id="IPR026875">
    <property type="entry name" value="PHydrolase_assoc_dom"/>
</dbReference>
<dbReference type="NCBIfam" id="NF003429">
    <property type="entry name" value="PRK04926.1"/>
    <property type="match status" value="1"/>
</dbReference>
<comment type="function">
    <text evidence="3">dGTPase preferentially hydrolyzes dGTP over the other canonical NTPs.</text>
</comment>
<dbReference type="InterPro" id="IPR006261">
    <property type="entry name" value="dGTPase"/>
</dbReference>
<dbReference type="Pfam" id="PF13286">
    <property type="entry name" value="HD_assoc"/>
    <property type="match status" value="1"/>
</dbReference>
<evidence type="ECO:0000259" key="4">
    <source>
        <dbReference type="PROSITE" id="PS51831"/>
    </source>
</evidence>
<feature type="domain" description="HD" evidence="4">
    <location>
        <begin position="66"/>
        <end position="273"/>
    </location>
</feature>
<evidence type="ECO:0000256" key="2">
    <source>
        <dbReference type="ARBA" id="ARBA00022842"/>
    </source>
</evidence>
<evidence type="ECO:0000313" key="5">
    <source>
        <dbReference type="EMBL" id="AXW85599.1"/>
    </source>
</evidence>
<dbReference type="SMART" id="SM00471">
    <property type="entry name" value="HDc"/>
    <property type="match status" value="1"/>
</dbReference>
<dbReference type="AlphaFoldDB" id="A0AAD0SDP9"/>
<dbReference type="InterPro" id="IPR050135">
    <property type="entry name" value="dGTPase-like"/>
</dbReference>
<keyword evidence="1 3" id="KW-0378">Hydrolase</keyword>
<dbReference type="GO" id="GO:0006203">
    <property type="term" value="P:dGTP catabolic process"/>
    <property type="evidence" value="ECO:0007669"/>
    <property type="project" value="InterPro"/>
</dbReference>
<comment type="subunit">
    <text evidence="3">Homotetramer.</text>
</comment>
<dbReference type="InterPro" id="IPR020779">
    <property type="entry name" value="dNTPase_1"/>
</dbReference>
<dbReference type="KEGG" id="lbq:CKQ53_00425"/>
<gene>
    <name evidence="3" type="primary">dgt</name>
    <name evidence="5" type="ORF">CKQ53_00425</name>
</gene>